<accession>A0A368H2M8</accession>
<evidence type="ECO:0000313" key="3">
    <source>
        <dbReference type="Proteomes" id="UP000252519"/>
    </source>
</evidence>
<feature type="region of interest" description="Disordered" evidence="1">
    <location>
        <begin position="1"/>
        <end position="40"/>
    </location>
</feature>
<protein>
    <submittedName>
        <fullName evidence="2">Uncharacterized protein</fullName>
    </submittedName>
</protein>
<evidence type="ECO:0000313" key="2">
    <source>
        <dbReference type="EMBL" id="RCN50864.1"/>
    </source>
</evidence>
<reference evidence="2 3" key="1">
    <citation type="submission" date="2014-10" db="EMBL/GenBank/DDBJ databases">
        <title>Draft genome of the hookworm Ancylostoma caninum.</title>
        <authorList>
            <person name="Mitreva M."/>
        </authorList>
    </citation>
    <scope>NUCLEOTIDE SEQUENCE [LARGE SCALE GENOMIC DNA]</scope>
    <source>
        <strain evidence="2 3">Baltimore</strain>
    </source>
</reference>
<feature type="compositionally biased region" description="Basic and acidic residues" evidence="1">
    <location>
        <begin position="1"/>
        <end position="15"/>
    </location>
</feature>
<dbReference type="EMBL" id="JOJR01000019">
    <property type="protein sequence ID" value="RCN50864.1"/>
    <property type="molecule type" value="Genomic_DNA"/>
</dbReference>
<proteinExistence type="predicted"/>
<name>A0A368H2M8_ANCCA</name>
<comment type="caution">
    <text evidence="2">The sequence shown here is derived from an EMBL/GenBank/DDBJ whole genome shotgun (WGS) entry which is preliminary data.</text>
</comment>
<evidence type="ECO:0000256" key="1">
    <source>
        <dbReference type="SAM" id="MobiDB-lite"/>
    </source>
</evidence>
<gene>
    <name evidence="2" type="ORF">ANCCAN_03082</name>
</gene>
<dbReference type="Proteomes" id="UP000252519">
    <property type="component" value="Unassembled WGS sequence"/>
</dbReference>
<keyword evidence="3" id="KW-1185">Reference proteome</keyword>
<feature type="compositionally biased region" description="Basic residues" evidence="1">
    <location>
        <begin position="16"/>
        <end position="31"/>
    </location>
</feature>
<organism evidence="2 3">
    <name type="scientific">Ancylostoma caninum</name>
    <name type="common">Dog hookworm</name>
    <dbReference type="NCBI Taxonomy" id="29170"/>
    <lineage>
        <taxon>Eukaryota</taxon>
        <taxon>Metazoa</taxon>
        <taxon>Ecdysozoa</taxon>
        <taxon>Nematoda</taxon>
        <taxon>Chromadorea</taxon>
        <taxon>Rhabditida</taxon>
        <taxon>Rhabditina</taxon>
        <taxon>Rhabditomorpha</taxon>
        <taxon>Strongyloidea</taxon>
        <taxon>Ancylostomatidae</taxon>
        <taxon>Ancylostomatinae</taxon>
        <taxon>Ancylostoma</taxon>
    </lineage>
</organism>
<sequence>MLIVIEDIRTPSHSDGRKRKSERKKHSKSSRLTKSEETITTKGNVFFPASNARSLHSAKVKLV</sequence>
<dbReference type="AlphaFoldDB" id="A0A368H2M8"/>